<comment type="catalytic activity">
    <reaction evidence="7 8 11">
        <text>IMP + NH4(+) + NADP(+) = GMP + NADPH + 2 H(+)</text>
        <dbReference type="Rhea" id="RHEA:17185"/>
        <dbReference type="ChEBI" id="CHEBI:15378"/>
        <dbReference type="ChEBI" id="CHEBI:28938"/>
        <dbReference type="ChEBI" id="CHEBI:57783"/>
        <dbReference type="ChEBI" id="CHEBI:58053"/>
        <dbReference type="ChEBI" id="CHEBI:58115"/>
        <dbReference type="ChEBI" id="CHEBI:58349"/>
        <dbReference type="EC" id="1.7.1.7"/>
    </reaction>
</comment>
<feature type="binding site" evidence="8">
    <location>
        <begin position="26"/>
        <end position="27"/>
    </location>
    <ligand>
        <name>NADP(+)</name>
        <dbReference type="ChEBI" id="CHEBI:58349"/>
        <note>ligand shared between two neighboring subunits</note>
    </ligand>
</feature>
<reference evidence="13 14" key="1">
    <citation type="journal article" date="2023" name="BMC Biol.">
        <title>The compact genome of the sponge Oopsacas minuta (Hexactinellida) is lacking key metazoan core genes.</title>
        <authorList>
            <person name="Santini S."/>
            <person name="Schenkelaars Q."/>
            <person name="Jourda C."/>
            <person name="Duchesne M."/>
            <person name="Belahbib H."/>
            <person name="Rocher C."/>
            <person name="Selva M."/>
            <person name="Riesgo A."/>
            <person name="Vervoort M."/>
            <person name="Leys S.P."/>
            <person name="Kodjabachian L."/>
            <person name="Le Bivic A."/>
            <person name="Borchiellini C."/>
            <person name="Claverie J.M."/>
            <person name="Renard E."/>
        </authorList>
    </citation>
    <scope>NUCLEOTIDE SEQUENCE [LARGE SCALE GENOMIC DNA]</scope>
    <source>
        <strain evidence="13">SPO-2</strain>
    </source>
</reference>
<protein>
    <recommendedName>
        <fullName evidence="8">GMP reductase</fullName>
        <shortName evidence="8">GMPR</shortName>
        <ecNumber evidence="8">1.7.1.7</ecNumber>
    </recommendedName>
    <alternativeName>
        <fullName evidence="8">Guanosine 5'-monophosphate oxidoreductase</fullName>
        <shortName evidence="8">Guanosine monophosphate reductase</shortName>
    </alternativeName>
</protein>
<evidence type="ECO:0000313" key="13">
    <source>
        <dbReference type="EMBL" id="KAI6660842.1"/>
    </source>
</evidence>
<keyword evidence="1 8" id="KW-0659">Purine metabolism</keyword>
<feature type="binding site" description="in other chain" evidence="8">
    <location>
        <begin position="129"/>
        <end position="131"/>
    </location>
    <ligand>
        <name>NADP(+)</name>
        <dbReference type="ChEBI" id="CHEBI:58349"/>
        <note>ligand shared between two neighboring subunits</note>
    </ligand>
</feature>
<dbReference type="InterPro" id="IPR005993">
    <property type="entry name" value="GMPR"/>
</dbReference>
<dbReference type="GO" id="GO:0006163">
    <property type="term" value="P:purine nucleotide metabolic process"/>
    <property type="evidence" value="ECO:0007669"/>
    <property type="project" value="UniProtKB-UniRule"/>
</dbReference>
<dbReference type="Proteomes" id="UP001165289">
    <property type="component" value="Unassembled WGS sequence"/>
</dbReference>
<dbReference type="AlphaFoldDB" id="A0AAV7KHR3"/>
<dbReference type="PANTHER" id="PTHR43170:SF5">
    <property type="entry name" value="GMP REDUCTASE"/>
    <property type="match status" value="1"/>
</dbReference>
<name>A0AAV7KHR3_9METZ</name>
<dbReference type="InterPro" id="IPR013785">
    <property type="entry name" value="Aldolase_TIM"/>
</dbReference>
<evidence type="ECO:0000256" key="4">
    <source>
        <dbReference type="ARBA" id="ARBA00022958"/>
    </source>
</evidence>
<feature type="binding site" evidence="8">
    <location>
        <begin position="242"/>
        <end position="243"/>
    </location>
    <ligand>
        <name>GMP</name>
        <dbReference type="ChEBI" id="CHEBI:58115"/>
    </ligand>
</feature>
<evidence type="ECO:0000256" key="7">
    <source>
        <dbReference type="ARBA" id="ARBA00048616"/>
    </source>
</evidence>
<accession>A0AAV7KHR3</accession>
<dbReference type="SUPFAM" id="SSF51412">
    <property type="entry name" value="Inosine monophosphate dehydrogenase (IMPDH)"/>
    <property type="match status" value="1"/>
</dbReference>
<dbReference type="PROSITE" id="PS00487">
    <property type="entry name" value="IMP_DH_GMP_RED"/>
    <property type="match status" value="1"/>
</dbReference>
<sequence>MPRIDQDVKLDFKDVLLRPKRSTLKSRADVQLERSYVFRNSKLNYEGIPIIASNMDTVGTFEMAVALSKHKCFTTIDKHFGLEEWITFSKKCPEALPYVAVTSGTNKGELENMRSIIGAIPDIKYICLDVANGYSEHFVEFVKLVRGEFPKHTIMAGNVVTGEMVEELILSGADIIKVGIGQGSVCTTRIKTGVGYPQLSAVLECADAAHGLGGHIISDGGCVCPGDVAKAFGAGADFVMLGGMFAGHEQSGGMLVEKDGKKYRVFYGMSSGIAHTKHSGGVPDYATSEGKEVEVPYRGDVSDTIKDILGGVRSACTYVGAAKLKEISKRTTFIRVSSQFNTVFGNAV</sequence>
<comment type="similarity">
    <text evidence="8">Belongs to the IMPDH/GMPR family. GuaC type 1 subfamily.</text>
</comment>
<dbReference type="EC" id="1.7.1.7" evidence="8"/>
<gene>
    <name evidence="13" type="ORF">LOD99_13566</name>
</gene>
<evidence type="ECO:0000313" key="14">
    <source>
        <dbReference type="Proteomes" id="UP001165289"/>
    </source>
</evidence>
<feature type="domain" description="IMP dehydrogenase/GMP reductase" evidence="12">
    <location>
        <begin position="10"/>
        <end position="338"/>
    </location>
</feature>
<evidence type="ECO:0000256" key="2">
    <source>
        <dbReference type="ARBA" id="ARBA00022723"/>
    </source>
</evidence>
<evidence type="ECO:0000256" key="9">
    <source>
        <dbReference type="PIRSR" id="PIRSR000235-1"/>
    </source>
</evidence>
<dbReference type="InterPro" id="IPR001093">
    <property type="entry name" value="IMP_DH_GMPRt"/>
</dbReference>
<keyword evidence="2 8" id="KW-0479">Metal-binding</keyword>
<feature type="binding site" evidence="8">
    <location>
        <begin position="314"/>
        <end position="317"/>
    </location>
    <ligand>
        <name>NADP(+)</name>
        <dbReference type="ChEBI" id="CHEBI:58349"/>
        <note>ligand shared between two neighboring subunits</note>
    </ligand>
</feature>
<feature type="binding site" evidence="8">
    <location>
        <begin position="268"/>
        <end position="270"/>
    </location>
    <ligand>
        <name>GMP</name>
        <dbReference type="ChEBI" id="CHEBI:58115"/>
    </ligand>
</feature>
<feature type="binding site" description="in other chain" evidence="8">
    <location>
        <begin position="180"/>
        <end position="181"/>
    </location>
    <ligand>
        <name>NADP(+)</name>
        <dbReference type="ChEBI" id="CHEBI:58349"/>
        <note>ligand shared between two neighboring subunits</note>
    </ligand>
</feature>
<dbReference type="GO" id="GO:0006144">
    <property type="term" value="P:purine nucleobase metabolic process"/>
    <property type="evidence" value="ECO:0007669"/>
    <property type="project" value="UniProtKB-KW"/>
</dbReference>
<feature type="binding site" description="in other chain" evidence="8">
    <location>
        <position position="269"/>
    </location>
    <ligand>
        <name>NADP(+)</name>
        <dbReference type="ChEBI" id="CHEBI:58349"/>
        <note>ligand shared between two neighboring subunits</note>
    </ligand>
</feature>
<feature type="active site" description="Thioimidate intermediate" evidence="8 9">
    <location>
        <position position="186"/>
    </location>
</feature>
<evidence type="ECO:0000256" key="6">
    <source>
        <dbReference type="ARBA" id="ARBA00037691"/>
    </source>
</evidence>
<feature type="binding site" evidence="8 10">
    <location>
        <position position="183"/>
    </location>
    <ligand>
        <name>K(+)</name>
        <dbReference type="ChEBI" id="CHEBI:29103"/>
    </ligand>
</feature>
<keyword evidence="5 8" id="KW-0560">Oxidoreductase</keyword>
<feature type="binding site" evidence="8">
    <location>
        <position position="186"/>
    </location>
    <ligand>
        <name>K(+)</name>
        <dbReference type="ChEBI" id="CHEBI:29103"/>
    </ligand>
</feature>
<keyword evidence="3 8" id="KW-0521">NADP</keyword>
<feature type="binding site" evidence="8 10">
    <location>
        <position position="181"/>
    </location>
    <ligand>
        <name>K(+)</name>
        <dbReference type="ChEBI" id="CHEBI:29103"/>
    </ligand>
</feature>
<feature type="binding site" evidence="8">
    <location>
        <begin position="219"/>
        <end position="221"/>
    </location>
    <ligand>
        <name>GMP</name>
        <dbReference type="ChEBI" id="CHEBI:58115"/>
    </ligand>
</feature>
<dbReference type="GO" id="GO:0046872">
    <property type="term" value="F:metal ion binding"/>
    <property type="evidence" value="ECO:0007669"/>
    <property type="project" value="UniProtKB-KW"/>
</dbReference>
<dbReference type="InterPro" id="IPR050139">
    <property type="entry name" value="GMP_reductase"/>
</dbReference>
<dbReference type="NCBIfam" id="TIGR01305">
    <property type="entry name" value="GMP_reduct_1"/>
    <property type="match status" value="1"/>
</dbReference>
<evidence type="ECO:0000259" key="12">
    <source>
        <dbReference type="Pfam" id="PF00478"/>
    </source>
</evidence>
<comment type="caution">
    <text evidence="8">Lacks conserved residue(s) required for the propagation of feature annotation.</text>
</comment>
<evidence type="ECO:0000256" key="5">
    <source>
        <dbReference type="ARBA" id="ARBA00023002"/>
    </source>
</evidence>
<comment type="caution">
    <text evidence="13">The sequence shown here is derived from an EMBL/GenBank/DDBJ whole genome shotgun (WGS) entry which is preliminary data.</text>
</comment>
<dbReference type="GO" id="GO:0003920">
    <property type="term" value="F:GMP reductase activity"/>
    <property type="evidence" value="ECO:0007669"/>
    <property type="project" value="UniProtKB-UniRule"/>
</dbReference>
<evidence type="ECO:0000256" key="1">
    <source>
        <dbReference type="ARBA" id="ARBA00022631"/>
    </source>
</evidence>
<dbReference type="SMART" id="SM01240">
    <property type="entry name" value="IMPDH"/>
    <property type="match status" value="1"/>
</dbReference>
<feature type="binding site" description="in other chain" evidence="8">
    <location>
        <position position="78"/>
    </location>
    <ligand>
        <name>NADP(+)</name>
        <dbReference type="ChEBI" id="CHEBI:58349"/>
        <note>ligand shared between two neighboring subunits</note>
    </ligand>
</feature>
<dbReference type="Pfam" id="PF00478">
    <property type="entry name" value="IMPDH"/>
    <property type="match status" value="1"/>
</dbReference>
<dbReference type="PANTHER" id="PTHR43170">
    <property type="entry name" value="GMP REDUCTASE"/>
    <property type="match status" value="1"/>
</dbReference>
<dbReference type="PIRSF" id="PIRSF000235">
    <property type="entry name" value="GMP_reductase"/>
    <property type="match status" value="1"/>
</dbReference>
<dbReference type="InterPro" id="IPR015875">
    <property type="entry name" value="IMP_DH/GMP_Rdtase_CS"/>
</dbReference>
<dbReference type="CDD" id="cd00381">
    <property type="entry name" value="IMPDH"/>
    <property type="match status" value="1"/>
</dbReference>
<evidence type="ECO:0000256" key="10">
    <source>
        <dbReference type="PIRSR" id="PIRSR000235-3"/>
    </source>
</evidence>
<dbReference type="NCBIfam" id="NF003470">
    <property type="entry name" value="PRK05096.1"/>
    <property type="match status" value="1"/>
</dbReference>
<evidence type="ECO:0000256" key="11">
    <source>
        <dbReference type="RuleBase" id="RU003929"/>
    </source>
</evidence>
<dbReference type="GO" id="GO:1902560">
    <property type="term" value="C:GMP reductase complex"/>
    <property type="evidence" value="ECO:0007669"/>
    <property type="project" value="InterPro"/>
</dbReference>
<organism evidence="13 14">
    <name type="scientific">Oopsacas minuta</name>
    <dbReference type="NCBI Taxonomy" id="111878"/>
    <lineage>
        <taxon>Eukaryota</taxon>
        <taxon>Metazoa</taxon>
        <taxon>Porifera</taxon>
        <taxon>Hexactinellida</taxon>
        <taxon>Hexasterophora</taxon>
        <taxon>Lyssacinosida</taxon>
        <taxon>Leucopsacidae</taxon>
        <taxon>Oopsacas</taxon>
    </lineage>
</organism>
<evidence type="ECO:0000256" key="3">
    <source>
        <dbReference type="ARBA" id="ARBA00022857"/>
    </source>
</evidence>
<feature type="active site" description="Proton donor/acceptor" evidence="8">
    <location>
        <position position="188"/>
    </location>
</feature>
<evidence type="ECO:0000256" key="8">
    <source>
        <dbReference type="HAMAP-Rule" id="MF_03195"/>
    </source>
</evidence>
<dbReference type="FunFam" id="3.20.20.70:FF:000012">
    <property type="entry name" value="GMP reductase"/>
    <property type="match status" value="1"/>
</dbReference>
<dbReference type="HAMAP" id="MF_00596">
    <property type="entry name" value="GMP_reduct_type1"/>
    <property type="match status" value="1"/>
</dbReference>
<feature type="binding site" evidence="8">
    <location>
        <position position="189"/>
    </location>
    <ligand>
        <name>K(+)</name>
        <dbReference type="ChEBI" id="CHEBI:29103"/>
    </ligand>
</feature>
<comment type="function">
    <text evidence="6 8 11">Catalyzes the irreversible NADPH-dependent deamination of GMP to IMP. It functions in the conversion of nucleobase, nucleoside and nucleotide derivatives of G to A nucleotides, and in maintaining the intracellular balance of A and G nucleotides.</text>
</comment>
<dbReference type="Gene3D" id="3.20.20.70">
    <property type="entry name" value="Aldolase class I"/>
    <property type="match status" value="1"/>
</dbReference>
<keyword evidence="14" id="KW-1185">Reference proteome</keyword>
<keyword evidence="4 8" id="KW-0630">Potassium</keyword>
<comment type="subunit">
    <text evidence="8">Homotetramer.</text>
</comment>
<proteinExistence type="inferred from homology"/>
<dbReference type="EMBL" id="JAKMXF010000022">
    <property type="protein sequence ID" value="KAI6660842.1"/>
    <property type="molecule type" value="Genomic_DNA"/>
</dbReference>